<evidence type="ECO:0000256" key="4">
    <source>
        <dbReference type="ARBA" id="ARBA00022540"/>
    </source>
</evidence>
<comment type="subunit">
    <text evidence="8">Component of the translation initiation factor 2B (eIF2B) complex which is a heterodecamer of two sets of five different subunits: alpha, beta, gamma, delta and epsilon. Subunits alpha, beta and delta comprise a regulatory subcomplex and subunits epsilon and gamma comprise a catalytic subcomplex. Within the complex, the hexameric regulatory complex resides at the center, with the two heterodimeric catalytic subcomplexes bound on opposite sides.</text>
</comment>
<dbReference type="GO" id="GO:0003743">
    <property type="term" value="F:translation initiation factor activity"/>
    <property type="evidence" value="ECO:0007669"/>
    <property type="project" value="UniProtKB-KW"/>
</dbReference>
<comment type="subcellular location">
    <subcellularLocation>
        <location evidence="1">Cytoplasm</location>
        <location evidence="1">Cytosol</location>
    </subcellularLocation>
</comment>
<comment type="caution">
    <text evidence="11">The sequence shown here is derived from an EMBL/GenBank/DDBJ whole genome shotgun (WGS) entry which is preliminary data.</text>
</comment>
<feature type="compositionally biased region" description="Basic and acidic residues" evidence="9">
    <location>
        <begin position="371"/>
        <end position="380"/>
    </location>
</feature>
<dbReference type="PANTHER" id="PTHR45989:SF1">
    <property type="entry name" value="TRANSLATION INITIATION FACTOR EIF-2B SUBUNIT GAMMA"/>
    <property type="match status" value="1"/>
</dbReference>
<protein>
    <recommendedName>
        <fullName evidence="6">Translation initiation factor eIF2B subunit gamma</fullName>
    </recommendedName>
    <alternativeName>
        <fullName evidence="7">eIF2B GDP-GTP exchange factor subunit gamma</fullName>
    </alternativeName>
</protein>
<evidence type="ECO:0000313" key="12">
    <source>
        <dbReference type="Proteomes" id="UP000326757"/>
    </source>
</evidence>
<comment type="similarity">
    <text evidence="2">Belongs to the eIF-2B gamma/epsilon subunits family.</text>
</comment>
<dbReference type="OrthoDB" id="10250549at2759"/>
<evidence type="ECO:0000259" key="10">
    <source>
        <dbReference type="Pfam" id="PF25087"/>
    </source>
</evidence>
<dbReference type="GO" id="GO:0002183">
    <property type="term" value="P:cytoplasmic translational initiation"/>
    <property type="evidence" value="ECO:0007669"/>
    <property type="project" value="TreeGrafter"/>
</dbReference>
<dbReference type="PANTHER" id="PTHR45989">
    <property type="entry name" value="TRANSLATION INITIATION FACTOR EIF-2B SUBUNIT GAMMA"/>
    <property type="match status" value="1"/>
</dbReference>
<gene>
    <name evidence="11" type="ORF">EYC80_000278</name>
</gene>
<keyword evidence="3" id="KW-0963">Cytoplasm</keyword>
<dbReference type="Pfam" id="PF25087">
    <property type="entry name" value="GMPPB_C"/>
    <property type="match status" value="1"/>
</dbReference>
<dbReference type="Gene3D" id="2.160.10.10">
    <property type="entry name" value="Hexapeptide repeat proteins"/>
    <property type="match status" value="1"/>
</dbReference>
<evidence type="ECO:0000256" key="2">
    <source>
        <dbReference type="ARBA" id="ARBA00007878"/>
    </source>
</evidence>
<evidence type="ECO:0000256" key="3">
    <source>
        <dbReference type="ARBA" id="ARBA00022490"/>
    </source>
</evidence>
<feature type="region of interest" description="Disordered" evidence="9">
    <location>
        <begin position="586"/>
        <end position="613"/>
    </location>
</feature>
<evidence type="ECO:0000313" key="11">
    <source>
        <dbReference type="EMBL" id="KAB8300040.1"/>
    </source>
</evidence>
<proteinExistence type="inferred from homology"/>
<keyword evidence="12" id="KW-1185">Reference proteome</keyword>
<feature type="compositionally biased region" description="Acidic residues" evidence="9">
    <location>
        <begin position="597"/>
        <end position="613"/>
    </location>
</feature>
<evidence type="ECO:0000256" key="9">
    <source>
        <dbReference type="SAM" id="MobiDB-lite"/>
    </source>
</evidence>
<dbReference type="InterPro" id="IPR056729">
    <property type="entry name" value="GMPPB_C"/>
</dbReference>
<name>A0A5N6KA25_MONLA</name>
<feature type="domain" description="Mannose-1-phosphate guanyltransferase C-terminal" evidence="10">
    <location>
        <begin position="503"/>
        <end position="575"/>
    </location>
</feature>
<dbReference type="Proteomes" id="UP000326757">
    <property type="component" value="Unassembled WGS sequence"/>
</dbReference>
<evidence type="ECO:0000256" key="8">
    <source>
        <dbReference type="ARBA" id="ARBA00046432"/>
    </source>
</evidence>
<feature type="region of interest" description="Disordered" evidence="9">
    <location>
        <begin position="371"/>
        <end position="401"/>
    </location>
</feature>
<dbReference type="EMBL" id="VIGI01000005">
    <property type="protein sequence ID" value="KAB8300040.1"/>
    <property type="molecule type" value="Genomic_DNA"/>
</dbReference>
<accession>A0A5N6KA25</accession>
<keyword evidence="5" id="KW-0648">Protein biosynthesis</keyword>
<evidence type="ECO:0000256" key="5">
    <source>
        <dbReference type="ARBA" id="ARBA00022917"/>
    </source>
</evidence>
<dbReference type="GO" id="GO:0005829">
    <property type="term" value="C:cytosol"/>
    <property type="evidence" value="ECO:0007669"/>
    <property type="project" value="UniProtKB-SubCell"/>
</dbReference>
<dbReference type="Gene3D" id="3.90.550.10">
    <property type="entry name" value="Spore Coat Polysaccharide Biosynthesis Protein SpsA, Chain A"/>
    <property type="match status" value="1"/>
</dbReference>
<organism evidence="11 12">
    <name type="scientific">Monilinia laxa</name>
    <name type="common">Brown rot fungus</name>
    <name type="synonym">Sclerotinia laxa</name>
    <dbReference type="NCBI Taxonomy" id="61186"/>
    <lineage>
        <taxon>Eukaryota</taxon>
        <taxon>Fungi</taxon>
        <taxon>Dikarya</taxon>
        <taxon>Ascomycota</taxon>
        <taxon>Pezizomycotina</taxon>
        <taxon>Leotiomycetes</taxon>
        <taxon>Helotiales</taxon>
        <taxon>Sclerotiniaceae</taxon>
        <taxon>Monilinia</taxon>
    </lineage>
</organism>
<keyword evidence="4" id="KW-0396">Initiation factor</keyword>
<evidence type="ECO:0000256" key="6">
    <source>
        <dbReference type="ARBA" id="ARBA00044196"/>
    </source>
</evidence>
<reference evidence="11 12" key="1">
    <citation type="submission" date="2019-06" db="EMBL/GenBank/DDBJ databases">
        <title>Genome Sequence of the Brown Rot Fungal Pathogen Monilinia laxa.</title>
        <authorList>
            <person name="De Miccolis Angelini R.M."/>
            <person name="Landi L."/>
            <person name="Abate D."/>
            <person name="Pollastro S."/>
            <person name="Romanazzi G."/>
            <person name="Faretra F."/>
        </authorList>
    </citation>
    <scope>NUCLEOTIDE SEQUENCE [LARGE SCALE GENOMIC DNA]</scope>
    <source>
        <strain evidence="11 12">Mlax316</strain>
    </source>
</reference>
<evidence type="ECO:0000256" key="7">
    <source>
        <dbReference type="ARBA" id="ARBA00044229"/>
    </source>
</evidence>
<evidence type="ECO:0000256" key="1">
    <source>
        <dbReference type="ARBA" id="ARBA00004514"/>
    </source>
</evidence>
<sequence length="613" mass="67305">MNGLANLMYDGYFFLLDAQIIIQLNIIQHGFFFSRIYQNFSQNTAVTTPLQKFVSDSLGRFCIGTIYNFERSNFAPGFQAIILCGPGSSLTTFTTNPNESPKALIPIANRPMVWYPMDFCYRMGISLSLHHLPQRLLFKTALATNPHLTSLPLPRPDLLAPKDLDQTTGTAQIFRLPEVRNIVKGDFIVLPCDLVCELPGEGLIESWMVKEGGLGGATGGGHEGPKMALGGERGGRRGGLGVWYETKSETKIKGEETDFIATSPLATTSVPPSKSALIPHISNLVYSVPTDTLKDIVEDKKGLPVRHALVRNHPRIRMLSSHRDAHIYILPAWVIDMINANEHMDNIGEDVIGWWAKAGWQQGLGDKLGLRDVFENPRPDESDENMLDNGPPSDDIDYGNLSSTWTSKLEDPLSTNSSDINEKPSLVVPPILAYIHPSKPTPQGPQPLIRRVDTAPILLNVSLQLAKLEAIDQTGRNAASPFAHNSKVSYPEGIAQKTTVTRDNCLLAENVIVEEKCIIKECVIGANCQIKTGARLTRCVLMEGVTIGSSCTLTDCVLGKRSEIGDHSVLQNCEVQDHFLVESKTEAKGKPLMSSEGMEEEFEEESDDSASIS</sequence>
<dbReference type="InterPro" id="IPR051960">
    <property type="entry name" value="eIF2B_gamma"/>
</dbReference>
<dbReference type="GO" id="GO:0005085">
    <property type="term" value="F:guanyl-nucleotide exchange factor activity"/>
    <property type="evidence" value="ECO:0007669"/>
    <property type="project" value="TreeGrafter"/>
</dbReference>
<dbReference type="InterPro" id="IPR029044">
    <property type="entry name" value="Nucleotide-diphossugar_trans"/>
</dbReference>
<dbReference type="CDD" id="cd04652">
    <property type="entry name" value="LbH_eIF2B_gamma_C"/>
    <property type="match status" value="1"/>
</dbReference>
<dbReference type="GO" id="GO:0005851">
    <property type="term" value="C:eukaryotic translation initiation factor 2B complex"/>
    <property type="evidence" value="ECO:0007669"/>
    <property type="project" value="TreeGrafter"/>
</dbReference>
<dbReference type="SUPFAM" id="SSF53448">
    <property type="entry name" value="Nucleotide-diphospho-sugar transferases"/>
    <property type="match status" value="1"/>
</dbReference>
<dbReference type="AlphaFoldDB" id="A0A5N6KA25"/>